<dbReference type="CDD" id="cd00121">
    <property type="entry name" value="MATH"/>
    <property type="match status" value="6"/>
</dbReference>
<evidence type="ECO:0000256" key="3">
    <source>
        <dbReference type="SAM" id="MobiDB-lite"/>
    </source>
</evidence>
<feature type="compositionally biased region" description="Pro residues" evidence="3">
    <location>
        <begin position="154"/>
        <end position="163"/>
    </location>
</feature>
<feature type="region of interest" description="Disordered" evidence="3">
    <location>
        <begin position="196"/>
        <end position="218"/>
    </location>
</feature>
<feature type="region of interest" description="Disordered" evidence="3">
    <location>
        <begin position="1740"/>
        <end position="1772"/>
    </location>
</feature>
<dbReference type="STRING" id="4529.A0A0E0QLE1"/>
<dbReference type="InterPro" id="IPR045005">
    <property type="entry name" value="BPM1-6"/>
</dbReference>
<dbReference type="SMART" id="SM00225">
    <property type="entry name" value="BTB"/>
    <property type="match status" value="7"/>
</dbReference>
<feature type="compositionally biased region" description="Basic and acidic residues" evidence="3">
    <location>
        <begin position="1570"/>
        <end position="1588"/>
    </location>
</feature>
<dbReference type="Pfam" id="PF24570">
    <property type="entry name" value="BACK_BPM_SPOP"/>
    <property type="match status" value="7"/>
</dbReference>
<feature type="region of interest" description="Disordered" evidence="3">
    <location>
        <begin position="150"/>
        <end position="171"/>
    </location>
</feature>
<reference evidence="6" key="2">
    <citation type="submission" date="2015-06" db="UniProtKB">
        <authorList>
            <consortium name="EnsemblPlants"/>
        </authorList>
    </citation>
    <scope>IDENTIFICATION</scope>
</reference>
<feature type="domain" description="BTB" evidence="4">
    <location>
        <begin position="470"/>
        <end position="538"/>
    </location>
</feature>
<sequence>MLDGGFIELKLRYEDLAAGDFVRSDDIYAGGHTWRVLCYPRGGGAMNSNGQRIGGEYLSIKLDLVTRSTNVRAIFAAFLVHLDGHPSPVHAKSFVAVYPLGAGAGSGGRGRGKAAAGWMYFASRSELEKKFVSGDGWVTVVCGVLIPSDSPQALSPPPPPPPSSGGGGGHIGRLLYGAADDTADVALVVGGETRSARTAPCSPRARRSSRPPSSATAPSVALRDMDLAAFRAVLHFIYTDALPDDIDELAGFSPVDMFQHLLAAAERYELGGLKLLSTKKLLDNVTPENVAGIIVCAETYGCPELKKKCLDYLAREDEHFRKAATTQGYLRLLQDFPSLMDEIRTTKNHAVGSLVCSDEFSAGGHLWRIESYPHGTKTAAKNGGEYVSLFVSLMSKSGSGAKAFFVADVLNGGSTPFVDIVGTPYPYGMRITAIREFKRNGDNWGWHQFLNRADLEKNCVTGSGLVTFICGIAVLCRGGEKFAAHRAVLAARSPVFRAQLFGCMSDATSSCIMLQDMEPAIFRALLRFIYTDDLPGDTGELDGSPIDTFLQHLLAMADRYALDRLKLMCAQRLMQDMTADSVADILACAETYNCPELKNRCIDFFAAENNFKKAAFTDGFAVLLQKFPVIAAELKKRVGIYMANSNFVELELDYSATNDGRAIGDVVRSGVFSAGGHSWRIRCYPRGTKELEAESNGKYISIFLELVSKSKNIKAIFDVFLMGKSGQPSSSVAMRCVQVYPPKSYTAWGWPQFAKLSYLKSSSHMVDGKVRIMCVVIVPRDNDAAMSVPPSDIAAHLGSLLDRGDGTDVSFLVDGETFPAHRAVLAARSPVFRAELLGPMAEATMSCVAVHDIEPATFRALLRFIYTDELSEDGIEIESSSSTTTMMVMTSELLQKLLAAADRYDLGRLKLMCAKKLWEMVSVDNVAMTLFYAEMHSCPELKTRCLDFFVADKNFKKAVLTAGYVQLVQHFPSAQFRHWLTLSSRSSSARPTPDSTASPSSSAARAFPAHRAVLAARSPVFRAELLGPMAEAKMSRITIHDVEPVTFGSMLRFIYTDELEEKDSMTTDLLQNLVAVADRYDLSRLKLICAQKLWEKVSVENVATMLIYAEMHGCPELKTSCLDFFVQEENFKEAVLNEGYAQLVQHCPSVIDEIKVYIIRNMGVRYPLAIAFWFAAPKAGMPDSGSLELILDYEATNHCAIGDALWSDVFSAGGHSWQVQYKPRGRKEDKGEYLSLFLELASESMDIKAIFDVFLMGKDDEPSSTHTKRFVKVYSPKETSWGWHQFVKRSDLESSCVEDGKVRIMCVVIVLRDNTTVPVPSSSDMGAHFGGLLDRGDGTDVSFLVDGETFPAHRAVLAARSPVFRAELLGSMAESKMSSITLHDIEPLTFRALLRFIYTDELPADDGGDQLKTTAMATDELFQKLLAAADRYDLSRLKLMCAQKLWEAVSVDTVAATLVHAEMHGCPELKSSCLDFFVQDKNFKEAVLTEGYVQLVQRFPSIKDEIRGRTERKKGGGCLLAGRMARRGNHRAEKLASMRGEREEAGRPMNGTGRLARGRGGRRVGWGGRRACEEREKAGKRAEGDSHRAGRLMNGTGRPANKAGKRAEGDGHRCTEGEEVGRPSARRSWWPQLPASSPVTPPVVSILTTATLPVSILLLLPHPRLLAADVMGSFVLMLVPKSFESDHARVRGQQQPNVCQGLMAGNTATGDCQTGDGERRVRLREAWAFRRWRLEDRGGPGVPVASRPLGQAPGDLAPSTRRAGEETRRDCPSATTMNMAPASGFLELKLDYSATNAYAVGDMLTSDVFSAGGFTWSVDYYPRGYEEGNNGDYLSLFLKLVTKSNNIKAIFDVFLMEKSGQPSSSVAERCVQVYPPKGYTAWGWPFFVKRSDLESSHMVDGKVRIMCVVIVLRDDDDNNNGVPVPPPPPPDDVTGHLGRLSVPPPDIGIHLGHLLDSGDGTDVSFVVDGERFAAHRAVLAARSPVFRAELFGGMSESTSSCITLKDIDAATFRALLRFIYTDDLPAADAGKLNHQGSSTTGAFFQHLLAMADRYALDRLKLMCGQRLLHNMTSDSVAEILACAETYDCPELKNKCIDFFAVEENFRRAVFTDGFALLVQKFPLIAAELKKRIVKPMAPAAGFVELKLDYSATNASAIGDPINSDLFTAGGLTWRVNCYPRGDKADNNGDYISLYLELVSKSKNIKAIFDAFMVDEHGNPSDGSNRLVQVYPPAGYPAWGWPRFVKRSNLSSVFVVDGKVRIMCVVVVLRDDDGDGGDGNRVPLPSPGVTGGHLDGGLLPLPPPNIGVHLGGLLDSEDGADVTFVVVGGGGERFAAHRAVLAARSPVFRAELFGSNSESTSPSSSSCITLQGIEPAIFRALLRFIYTDELPADAGKLHEGSSSTNVFFKHLLAMADRYALDRLKIMCGQRLLDNMTADSVAAILVCAEMYNCPELKNKCIDFFAVEENFRKAVFTDGFALLMQKFPVIVAELKKRVEKLRSGPIDASSNMVSSGFIEYKFDYQQIHKLAIGERLPATTISTGEHNAKIMCYPHGFGDGNGEYISLLRDAETD</sequence>
<feature type="domain" description="BTB" evidence="4">
    <location>
        <begin position="2319"/>
        <end position="2393"/>
    </location>
</feature>
<dbReference type="SMART" id="SM00061">
    <property type="entry name" value="MATH"/>
    <property type="match status" value="4"/>
</dbReference>
<dbReference type="HOGENOM" id="CLU_228699_0_0_1"/>
<evidence type="ECO:0000313" key="6">
    <source>
        <dbReference type="EnsemblPlants" id="ORUFI08G23450.1"/>
    </source>
</evidence>
<feature type="domain" description="MATH" evidence="5">
    <location>
        <begin position="1188"/>
        <end position="1308"/>
    </location>
</feature>
<feature type="domain" description="BTB" evidence="4">
    <location>
        <begin position="807"/>
        <end position="874"/>
    </location>
</feature>
<dbReference type="Gramene" id="ORUFI08G23450.1">
    <property type="protein sequence ID" value="ORUFI08G23450.1"/>
    <property type="gene ID" value="ORUFI08G23450"/>
</dbReference>
<dbReference type="InterPro" id="IPR000210">
    <property type="entry name" value="BTB/POZ_dom"/>
</dbReference>
<dbReference type="Gene3D" id="3.30.710.10">
    <property type="entry name" value="Potassium Channel Kv1.1, Chain A"/>
    <property type="match status" value="7"/>
</dbReference>
<dbReference type="InterPro" id="IPR011333">
    <property type="entry name" value="SKP1/BTB/POZ_sf"/>
</dbReference>
<proteinExistence type="inferred from homology"/>
<dbReference type="EnsemblPlants" id="ORUFI08G23450.1">
    <property type="protein sequence ID" value="ORUFI08G23450.1"/>
    <property type="gene ID" value="ORUFI08G23450"/>
</dbReference>
<feature type="compositionally biased region" description="Basic and acidic residues" evidence="3">
    <location>
        <begin position="1605"/>
        <end position="1621"/>
    </location>
</feature>
<dbReference type="Pfam" id="PF22486">
    <property type="entry name" value="MATH_2"/>
    <property type="match status" value="5"/>
</dbReference>
<protein>
    <recommendedName>
        <fullName evidence="8">BTB domain-containing protein</fullName>
    </recommendedName>
</protein>
<dbReference type="Gene3D" id="1.25.40.420">
    <property type="match status" value="5"/>
</dbReference>
<dbReference type="InterPro" id="IPR002083">
    <property type="entry name" value="MATH/TRAF_dom"/>
</dbReference>
<dbReference type="SUPFAM" id="SSF49599">
    <property type="entry name" value="TRAF domain-like"/>
    <property type="match status" value="6"/>
</dbReference>
<feature type="domain" description="MATH" evidence="5">
    <location>
        <begin position="326"/>
        <end position="472"/>
    </location>
</feature>
<feature type="domain" description="MATH" evidence="5">
    <location>
        <begin position="2144"/>
        <end position="2265"/>
    </location>
</feature>
<dbReference type="InterPro" id="IPR056423">
    <property type="entry name" value="BACK_BPM_SPOP"/>
</dbReference>
<accession>A0A0E0QLE1</accession>
<feature type="domain" description="BTB" evidence="4">
    <location>
        <begin position="1339"/>
        <end position="1406"/>
    </location>
</feature>
<evidence type="ECO:0000256" key="2">
    <source>
        <dbReference type="ARBA" id="ARBA00010846"/>
    </source>
</evidence>
<dbReference type="PROSITE" id="PS50097">
    <property type="entry name" value="BTB"/>
    <property type="match status" value="6"/>
</dbReference>
<dbReference type="InterPro" id="IPR008974">
    <property type="entry name" value="TRAF-like"/>
</dbReference>
<feature type="compositionally biased region" description="Basic and acidic residues" evidence="3">
    <location>
        <begin position="1762"/>
        <end position="1771"/>
    </location>
</feature>
<dbReference type="PANTHER" id="PTHR26379">
    <property type="entry name" value="BTB/POZ AND MATH DOMAIN-CONTAINING PROTEIN 1"/>
    <property type="match status" value="1"/>
</dbReference>
<feature type="region of interest" description="Disordered" evidence="3">
    <location>
        <begin position="1529"/>
        <end position="1626"/>
    </location>
</feature>
<feature type="domain" description="MATH" evidence="5">
    <location>
        <begin position="1787"/>
        <end position="1909"/>
    </location>
</feature>
<evidence type="ECO:0000313" key="7">
    <source>
        <dbReference type="Proteomes" id="UP000008022"/>
    </source>
</evidence>
<dbReference type="Pfam" id="PF00651">
    <property type="entry name" value="BTB"/>
    <property type="match status" value="7"/>
</dbReference>
<feature type="domain" description="MATH" evidence="5">
    <location>
        <begin position="644"/>
        <end position="776"/>
    </location>
</feature>
<dbReference type="CDD" id="cd18280">
    <property type="entry name" value="BTB_POZ_BPM_plant"/>
    <property type="match status" value="3"/>
</dbReference>
<comment type="pathway">
    <text evidence="1">Protein modification; protein ubiquitination.</text>
</comment>
<comment type="similarity">
    <text evidence="2">Belongs to the Tdpoz family.</text>
</comment>
<organism evidence="6 7">
    <name type="scientific">Oryza rufipogon</name>
    <name type="common">Brownbeard rice</name>
    <name type="synonym">Asian wild rice</name>
    <dbReference type="NCBI Taxonomy" id="4529"/>
    <lineage>
        <taxon>Eukaryota</taxon>
        <taxon>Viridiplantae</taxon>
        <taxon>Streptophyta</taxon>
        <taxon>Embryophyta</taxon>
        <taxon>Tracheophyta</taxon>
        <taxon>Spermatophyta</taxon>
        <taxon>Magnoliopsida</taxon>
        <taxon>Liliopsida</taxon>
        <taxon>Poales</taxon>
        <taxon>Poaceae</taxon>
        <taxon>BOP clade</taxon>
        <taxon>Oryzoideae</taxon>
        <taxon>Oryzeae</taxon>
        <taxon>Oryzinae</taxon>
        <taxon>Oryza</taxon>
    </lineage>
</organism>
<feature type="compositionally biased region" description="Basic and acidic residues" evidence="3">
    <location>
        <begin position="1530"/>
        <end position="1546"/>
    </location>
</feature>
<evidence type="ECO:0000259" key="5">
    <source>
        <dbReference type="PROSITE" id="PS50144"/>
    </source>
</evidence>
<dbReference type="CDD" id="cd14733">
    <property type="entry name" value="BACK"/>
    <property type="match status" value="1"/>
</dbReference>
<reference evidence="7" key="1">
    <citation type="submission" date="2013-06" db="EMBL/GenBank/DDBJ databases">
        <authorList>
            <person name="Zhao Q."/>
        </authorList>
    </citation>
    <scope>NUCLEOTIDE SEQUENCE</scope>
    <source>
        <strain evidence="7">cv. W1943</strain>
    </source>
</reference>
<dbReference type="Proteomes" id="UP000008022">
    <property type="component" value="Unassembled WGS sequence"/>
</dbReference>
<evidence type="ECO:0008006" key="8">
    <source>
        <dbReference type="Google" id="ProtNLM"/>
    </source>
</evidence>
<evidence type="ECO:0000259" key="4">
    <source>
        <dbReference type="PROSITE" id="PS50097"/>
    </source>
</evidence>
<dbReference type="PROSITE" id="PS50144">
    <property type="entry name" value="MATH"/>
    <property type="match status" value="5"/>
</dbReference>
<dbReference type="SUPFAM" id="SSF54695">
    <property type="entry name" value="POZ domain"/>
    <property type="match status" value="7"/>
</dbReference>
<feature type="domain" description="BTB" evidence="4">
    <location>
        <begin position="993"/>
        <end position="1063"/>
    </location>
</feature>
<evidence type="ECO:0000256" key="1">
    <source>
        <dbReference type="ARBA" id="ARBA00004906"/>
    </source>
</evidence>
<keyword evidence="7" id="KW-1185">Reference proteome</keyword>
<dbReference type="Gene3D" id="2.60.210.10">
    <property type="entry name" value="Apoptosis, Tumor Necrosis Factor Receptor Associated Protein 2, Chain A"/>
    <property type="match status" value="6"/>
</dbReference>
<dbReference type="GO" id="GO:0016567">
    <property type="term" value="P:protein ubiquitination"/>
    <property type="evidence" value="ECO:0007669"/>
    <property type="project" value="InterPro"/>
</dbReference>
<feature type="domain" description="BTB" evidence="4">
    <location>
        <begin position="1961"/>
        <end position="2028"/>
    </location>
</feature>
<dbReference type="PANTHER" id="PTHR26379:SF504">
    <property type="entry name" value="OS08G0523800 PROTEIN"/>
    <property type="match status" value="1"/>
</dbReference>
<name>A0A0E0QLE1_ORYRU</name>
<dbReference type="eggNOG" id="KOG1987">
    <property type="taxonomic scope" value="Eukaryota"/>
</dbReference>